<dbReference type="Gene3D" id="3.90.1720.10">
    <property type="entry name" value="endopeptidase domain like (from Nostoc punctiforme)"/>
    <property type="match status" value="1"/>
</dbReference>
<dbReference type="AlphaFoldDB" id="A0AAD5QH24"/>
<keyword evidence="3" id="KW-1185">Reference proteome</keyword>
<dbReference type="InterPro" id="IPR007053">
    <property type="entry name" value="LRAT_dom"/>
</dbReference>
<comment type="caution">
    <text evidence="2">The sequence shown here is derived from an EMBL/GenBank/DDBJ whole genome shotgun (WGS) entry which is preliminary data.</text>
</comment>
<reference evidence="2" key="1">
    <citation type="submission" date="2021-06" db="EMBL/GenBank/DDBJ databases">
        <title>Parelaphostrongylus tenuis whole genome reference sequence.</title>
        <authorList>
            <person name="Garwood T.J."/>
            <person name="Larsen P.A."/>
            <person name="Fountain-Jones N.M."/>
            <person name="Garbe J.R."/>
            <person name="Macchietto M.G."/>
            <person name="Kania S.A."/>
            <person name="Gerhold R.W."/>
            <person name="Richards J.E."/>
            <person name="Wolf T.M."/>
        </authorList>
    </citation>
    <scope>NUCLEOTIDE SEQUENCE</scope>
    <source>
        <strain evidence="2">MNPRO001-30</strain>
        <tissue evidence="2">Meninges</tissue>
    </source>
</reference>
<dbReference type="Proteomes" id="UP001196413">
    <property type="component" value="Unassembled WGS sequence"/>
</dbReference>
<organism evidence="2 3">
    <name type="scientific">Parelaphostrongylus tenuis</name>
    <name type="common">Meningeal worm</name>
    <dbReference type="NCBI Taxonomy" id="148309"/>
    <lineage>
        <taxon>Eukaryota</taxon>
        <taxon>Metazoa</taxon>
        <taxon>Ecdysozoa</taxon>
        <taxon>Nematoda</taxon>
        <taxon>Chromadorea</taxon>
        <taxon>Rhabditida</taxon>
        <taxon>Rhabditina</taxon>
        <taxon>Rhabditomorpha</taxon>
        <taxon>Strongyloidea</taxon>
        <taxon>Metastrongylidae</taxon>
        <taxon>Parelaphostrongylus</taxon>
    </lineage>
</organism>
<dbReference type="EMBL" id="JAHQIW010001193">
    <property type="protein sequence ID" value="KAJ1351673.1"/>
    <property type="molecule type" value="Genomic_DNA"/>
</dbReference>
<evidence type="ECO:0000313" key="2">
    <source>
        <dbReference type="EMBL" id="KAJ1351673.1"/>
    </source>
</evidence>
<accession>A0AAD5QH24</accession>
<gene>
    <name evidence="2" type="ORF">KIN20_007785</name>
</gene>
<evidence type="ECO:0000313" key="3">
    <source>
        <dbReference type="Proteomes" id="UP001196413"/>
    </source>
</evidence>
<evidence type="ECO:0000259" key="1">
    <source>
        <dbReference type="PROSITE" id="PS51934"/>
    </source>
</evidence>
<feature type="domain" description="LRAT" evidence="1">
    <location>
        <begin position="1"/>
        <end position="20"/>
    </location>
</feature>
<protein>
    <recommendedName>
        <fullName evidence="1">LRAT domain-containing protein</fullName>
    </recommendedName>
</protein>
<proteinExistence type="predicted"/>
<sequence length="72" mass="7622">MNNCEHFVKWCRYGNKISTQATAVKSLVLGTALACVGVNPFVALGAGVAFFTCATPASKLASRYLGSNFSLF</sequence>
<dbReference type="PROSITE" id="PS51934">
    <property type="entry name" value="LRAT"/>
    <property type="match status" value="1"/>
</dbReference>
<name>A0AAD5QH24_PARTN</name>